<name>A0AAN1WFI3_9GAMM</name>
<sequence length="288" mass="32013">MGNEFNLSQLASEGNSEVSITEYGTKNVSISSEVINENFIDIDNISRQYFQLMIKLNESPELRSFFSKEIYGDNTWQYLPTTGEIVAENYKSATYYGPTGNDTLTRHFMSDGLVVYKVYSDKNRSALESVVVITGPNQEDPINQKASCYLNEVKKQEQKQIDIVIRWGGCGMIIGEAVKLQLDPNIVWPKVEIHGTSDGSEFKVAVENLANQVGWRDTQPDAGEDAFGIGKSDKNFEQGSTKVVLEVGGKVEPSTKNIVLTLPYTCSSFDVLTGIKINGEEEILLYTT</sequence>
<protein>
    <submittedName>
        <fullName evidence="1">Uncharacterized protein</fullName>
    </submittedName>
</protein>
<dbReference type="EMBL" id="AP023086">
    <property type="protein sequence ID" value="BCD96654.1"/>
    <property type="molecule type" value="Genomic_DNA"/>
</dbReference>
<reference evidence="1 2" key="1">
    <citation type="journal article" date="2022" name="IScience">
        <title>An ultrasensitive nanofiber-based assay for enzymatic hydrolysis and deep-sea microbial degradation of cellulose.</title>
        <authorList>
            <person name="Tsudome M."/>
            <person name="Tachioka M."/>
            <person name="Miyazaki M."/>
            <person name="Uchimura K."/>
            <person name="Tsuda M."/>
            <person name="Takaki Y."/>
            <person name="Deguchi S."/>
        </authorList>
    </citation>
    <scope>NUCLEOTIDE SEQUENCE [LARGE SCALE GENOMIC DNA]</scope>
    <source>
        <strain evidence="1 2">GE09</strain>
    </source>
</reference>
<accession>A0AAN1WFI3</accession>
<organism evidence="1 2">
    <name type="scientific">Marinagarivorans cellulosilyticus</name>
    <dbReference type="NCBI Taxonomy" id="2721545"/>
    <lineage>
        <taxon>Bacteria</taxon>
        <taxon>Pseudomonadati</taxon>
        <taxon>Pseudomonadota</taxon>
        <taxon>Gammaproteobacteria</taxon>
        <taxon>Cellvibrionales</taxon>
        <taxon>Cellvibrionaceae</taxon>
        <taxon>Marinagarivorans</taxon>
    </lineage>
</organism>
<dbReference type="RefSeq" id="WP_236986143.1">
    <property type="nucleotide sequence ID" value="NZ_AP023086.1"/>
</dbReference>
<gene>
    <name evidence="1" type="ORF">MARGE09_P0854</name>
</gene>
<dbReference type="AlphaFoldDB" id="A0AAN1WFI3"/>
<dbReference type="KEGG" id="marq:MARGE09_P0854"/>
<evidence type="ECO:0000313" key="2">
    <source>
        <dbReference type="Proteomes" id="UP001320119"/>
    </source>
</evidence>
<dbReference type="Proteomes" id="UP001320119">
    <property type="component" value="Chromosome"/>
</dbReference>
<evidence type="ECO:0000313" key="1">
    <source>
        <dbReference type="EMBL" id="BCD96654.1"/>
    </source>
</evidence>
<keyword evidence="2" id="KW-1185">Reference proteome</keyword>
<proteinExistence type="predicted"/>